<comment type="caution">
    <text evidence="2">The sequence shown here is derived from an EMBL/GenBank/DDBJ whole genome shotgun (WGS) entry which is preliminary data.</text>
</comment>
<dbReference type="Proteomes" id="UP001165060">
    <property type="component" value="Unassembled WGS sequence"/>
</dbReference>
<proteinExistence type="predicted"/>
<evidence type="ECO:0000313" key="2">
    <source>
        <dbReference type="EMBL" id="GMI25403.1"/>
    </source>
</evidence>
<accession>A0ABQ6MG04</accession>
<name>A0ABQ6MG04_9STRA</name>
<feature type="transmembrane region" description="Helical" evidence="1">
    <location>
        <begin position="229"/>
        <end position="246"/>
    </location>
</feature>
<sequence length="461" mass="51804">MSAVRFFHFDFQLKEQLAISFFALAGFIGIFLFATARTTPELHDVGTGGAGSYDDFIDAVTNYENYVASVSSEPPAGFETRIGKNGKIFLHRAVNTLCVLVIASSIARRGLLDSIESKVNLFKLRLRSVGRFELAPFFRYAMLSLVFFITLEHLAYVYAVLSGDEWKASVEYMRTEFSGPAVLLCVVGVFFSNPQVDSKLNTYIALVVPLCLAIKATMDATIDNDFRRFMVKGMTVSFLVIMWFFGKRARKFLHFLPDKDLEMHLMNSYRQLMAATAPVVFLVSEGYGCISAQTKPDEISGAMLYNNAYGHGQFVQECESTYGNDTLKSVYAEWLDWTELHNATDWNELLNDTKAEVEDRGDVQLLQKLRVQNCPLYMCEGIGGPNLVVSMHISLGCVFLLVFYHTLTSYTFNDVAFLRKEKLQVHLLAQVSLVAVSSIVAFFAFGMRSTNSVRLVTATYY</sequence>
<gene>
    <name evidence="2" type="ORF">TeGR_g14165</name>
</gene>
<dbReference type="EMBL" id="BRYB01004082">
    <property type="protein sequence ID" value="GMI25403.1"/>
    <property type="molecule type" value="Genomic_DNA"/>
</dbReference>
<evidence type="ECO:0000256" key="1">
    <source>
        <dbReference type="SAM" id="Phobius"/>
    </source>
</evidence>
<keyword evidence="1" id="KW-1133">Transmembrane helix</keyword>
<feature type="non-terminal residue" evidence="2">
    <location>
        <position position="461"/>
    </location>
</feature>
<feature type="transmembrane region" description="Helical" evidence="1">
    <location>
        <begin position="427"/>
        <end position="445"/>
    </location>
</feature>
<reference evidence="2 3" key="1">
    <citation type="journal article" date="2023" name="Commun. Biol.">
        <title>Genome analysis of Parmales, the sister group of diatoms, reveals the evolutionary specialization of diatoms from phago-mixotrophs to photoautotrophs.</title>
        <authorList>
            <person name="Ban H."/>
            <person name="Sato S."/>
            <person name="Yoshikawa S."/>
            <person name="Yamada K."/>
            <person name="Nakamura Y."/>
            <person name="Ichinomiya M."/>
            <person name="Sato N."/>
            <person name="Blanc-Mathieu R."/>
            <person name="Endo H."/>
            <person name="Kuwata A."/>
            <person name="Ogata H."/>
        </authorList>
    </citation>
    <scope>NUCLEOTIDE SEQUENCE [LARGE SCALE GENOMIC DNA]</scope>
</reference>
<evidence type="ECO:0000313" key="3">
    <source>
        <dbReference type="Proteomes" id="UP001165060"/>
    </source>
</evidence>
<keyword evidence="3" id="KW-1185">Reference proteome</keyword>
<feature type="transmembrane region" description="Helical" evidence="1">
    <location>
        <begin position="200"/>
        <end position="217"/>
    </location>
</feature>
<feature type="transmembrane region" description="Helical" evidence="1">
    <location>
        <begin position="387"/>
        <end position="407"/>
    </location>
</feature>
<protein>
    <submittedName>
        <fullName evidence="2">Uncharacterized protein</fullName>
    </submittedName>
</protein>
<organism evidence="2 3">
    <name type="scientific">Tetraparma gracilis</name>
    <dbReference type="NCBI Taxonomy" id="2962635"/>
    <lineage>
        <taxon>Eukaryota</taxon>
        <taxon>Sar</taxon>
        <taxon>Stramenopiles</taxon>
        <taxon>Ochrophyta</taxon>
        <taxon>Bolidophyceae</taxon>
        <taxon>Parmales</taxon>
        <taxon>Triparmaceae</taxon>
        <taxon>Tetraparma</taxon>
    </lineage>
</organism>
<feature type="transmembrane region" description="Helical" evidence="1">
    <location>
        <begin position="177"/>
        <end position="193"/>
    </location>
</feature>
<feature type="transmembrane region" description="Helical" evidence="1">
    <location>
        <begin position="137"/>
        <end position="157"/>
    </location>
</feature>
<keyword evidence="1" id="KW-0812">Transmembrane</keyword>
<feature type="transmembrane region" description="Helical" evidence="1">
    <location>
        <begin position="17"/>
        <end position="36"/>
    </location>
</feature>
<keyword evidence="1" id="KW-0472">Membrane</keyword>